<dbReference type="CDD" id="cd06558">
    <property type="entry name" value="crotonase-like"/>
    <property type="match status" value="1"/>
</dbReference>
<proteinExistence type="inferred from homology"/>
<dbReference type="PROSITE" id="PS00166">
    <property type="entry name" value="ENOYL_COA_HYDRATASE"/>
    <property type="match status" value="1"/>
</dbReference>
<gene>
    <name evidence="3" type="ORF">HCU74_06225</name>
</gene>
<protein>
    <submittedName>
        <fullName evidence="3">Crotonase/enoyl-CoA hydratase family protein</fullName>
    </submittedName>
</protein>
<dbReference type="Proteomes" id="UP000765845">
    <property type="component" value="Unassembled WGS sequence"/>
</dbReference>
<name>A0ABX1GCY3_9GAMM</name>
<dbReference type="Pfam" id="PF00378">
    <property type="entry name" value="ECH_1"/>
    <property type="match status" value="1"/>
</dbReference>
<dbReference type="InterPro" id="IPR029045">
    <property type="entry name" value="ClpP/crotonase-like_dom_sf"/>
</dbReference>
<dbReference type="Gene3D" id="3.90.226.10">
    <property type="entry name" value="2-enoyl-CoA Hydratase, Chain A, domain 1"/>
    <property type="match status" value="1"/>
</dbReference>
<dbReference type="PANTHER" id="PTHR43802:SF1">
    <property type="entry name" value="IP11341P-RELATED"/>
    <property type="match status" value="1"/>
</dbReference>
<reference evidence="3 4" key="1">
    <citation type="submission" date="2020-04" db="EMBL/GenBank/DDBJ databases">
        <authorList>
            <person name="Yoon J."/>
        </authorList>
    </citation>
    <scope>NUCLEOTIDE SEQUENCE [LARGE SCALE GENOMIC DNA]</scope>
    <source>
        <strain evidence="3 4">KMU-166</strain>
    </source>
</reference>
<evidence type="ECO:0000313" key="4">
    <source>
        <dbReference type="Proteomes" id="UP000765845"/>
    </source>
</evidence>
<dbReference type="InterPro" id="IPR014748">
    <property type="entry name" value="Enoyl-CoA_hydra_C"/>
</dbReference>
<comment type="caution">
    <text evidence="3">The sequence shown here is derived from an EMBL/GenBank/DDBJ whole genome shotgun (WGS) entry which is preliminary data.</text>
</comment>
<dbReference type="InterPro" id="IPR018376">
    <property type="entry name" value="Enoyl-CoA_hyd/isom_CS"/>
</dbReference>
<dbReference type="RefSeq" id="WP_168449548.1">
    <property type="nucleotide sequence ID" value="NZ_JAAWWK010000002.1"/>
</dbReference>
<dbReference type="EMBL" id="JAAWWK010000002">
    <property type="protein sequence ID" value="NKI17016.1"/>
    <property type="molecule type" value="Genomic_DNA"/>
</dbReference>
<evidence type="ECO:0000256" key="2">
    <source>
        <dbReference type="RuleBase" id="RU003707"/>
    </source>
</evidence>
<dbReference type="InterPro" id="IPR001753">
    <property type="entry name" value="Enoyl-CoA_hydra/iso"/>
</dbReference>
<dbReference type="SUPFAM" id="SSF52096">
    <property type="entry name" value="ClpP/crotonase"/>
    <property type="match status" value="1"/>
</dbReference>
<sequence>MSDEVLVSVDDGIMVVTINRPKAKNSVNLAVAKGIAAAMDELDSNDEIRAAILTGADNTFCAGMDLKAFVSGEMPVLPGRGFAGLVEAPPKKPLIAAVEGFALAGGFELAITCDLVVTSREAKFGIPEAKRGLVAAAGGLMRLPKQIPPRIAMEMAMTGDFIDAQRAYELGLVNRVVDAGSSVEAAKALAKSIAANGPMAVIGSKRIINESADWTEENMWGNQQAITDPIFSSEDAIEGATAFAEKRAPVWKGK</sequence>
<dbReference type="Gene3D" id="1.10.12.10">
    <property type="entry name" value="Lyase 2-enoyl-coa Hydratase, Chain A, domain 2"/>
    <property type="match status" value="1"/>
</dbReference>
<evidence type="ECO:0000256" key="1">
    <source>
        <dbReference type="ARBA" id="ARBA00005254"/>
    </source>
</evidence>
<dbReference type="NCBIfam" id="NF006100">
    <property type="entry name" value="PRK08252.1"/>
    <property type="match status" value="1"/>
</dbReference>
<comment type="similarity">
    <text evidence="1 2">Belongs to the enoyl-CoA hydratase/isomerase family.</text>
</comment>
<dbReference type="PANTHER" id="PTHR43802">
    <property type="entry name" value="ENOYL-COA HYDRATASE"/>
    <property type="match status" value="1"/>
</dbReference>
<evidence type="ECO:0000313" key="3">
    <source>
        <dbReference type="EMBL" id="NKI17016.1"/>
    </source>
</evidence>
<keyword evidence="4" id="KW-1185">Reference proteome</keyword>
<accession>A0ABX1GCY3</accession>
<organism evidence="3 4">
    <name type="scientific">Spongiibacter thalassae</name>
    <dbReference type="NCBI Taxonomy" id="2721624"/>
    <lineage>
        <taxon>Bacteria</taxon>
        <taxon>Pseudomonadati</taxon>
        <taxon>Pseudomonadota</taxon>
        <taxon>Gammaproteobacteria</taxon>
        <taxon>Cellvibrionales</taxon>
        <taxon>Spongiibacteraceae</taxon>
        <taxon>Spongiibacter</taxon>
    </lineage>
</organism>